<evidence type="ECO:0000313" key="3">
    <source>
        <dbReference type="Proteomes" id="UP000216033"/>
    </source>
</evidence>
<sequence length="129" mass="14908">MKSFNIYEDNNGNYRAIKNGWSWPAFFFGSVWALCMQIWIIGVFLFPIELFLNMFFSAIEQTQRHMSVSHTQDEDIIGSIIAILALCIRVMFGVFGNACKRKKLLRNGYILIKTLSAKNKKMAILTMKK</sequence>
<proteinExistence type="predicted"/>
<accession>A0A270B758</accession>
<dbReference type="Pfam" id="PF10947">
    <property type="entry name" value="DUF2628"/>
    <property type="match status" value="1"/>
</dbReference>
<feature type="transmembrane region" description="Helical" evidence="1">
    <location>
        <begin position="76"/>
        <end position="96"/>
    </location>
</feature>
<evidence type="ECO:0000256" key="1">
    <source>
        <dbReference type="SAM" id="Phobius"/>
    </source>
</evidence>
<name>A0A270B758_9PROT</name>
<keyword evidence="1" id="KW-0472">Membrane</keyword>
<keyword evidence="1" id="KW-0812">Transmembrane</keyword>
<gene>
    <name evidence="2" type="ORF">B9K05_12305</name>
</gene>
<organism evidence="2 3">
    <name type="scientific">Acetobacter syzygii</name>
    <dbReference type="NCBI Taxonomy" id="146476"/>
    <lineage>
        <taxon>Bacteria</taxon>
        <taxon>Pseudomonadati</taxon>
        <taxon>Pseudomonadota</taxon>
        <taxon>Alphaproteobacteria</taxon>
        <taxon>Acetobacterales</taxon>
        <taxon>Acetobacteraceae</taxon>
        <taxon>Acetobacter</taxon>
    </lineage>
</organism>
<comment type="caution">
    <text evidence="2">The sequence shown here is derived from an EMBL/GenBank/DDBJ whole genome shotgun (WGS) entry which is preliminary data.</text>
</comment>
<dbReference type="AlphaFoldDB" id="A0A270B758"/>
<dbReference type="InterPro" id="IPR024399">
    <property type="entry name" value="DUF2628"/>
</dbReference>
<keyword evidence="3" id="KW-1185">Reference proteome</keyword>
<reference evidence="2 3" key="1">
    <citation type="submission" date="2017-04" db="EMBL/GenBank/DDBJ databases">
        <title>Kefir bacterial isolates.</title>
        <authorList>
            <person name="Kim Y."/>
            <person name="Blasche S."/>
            <person name="Patil K.R."/>
        </authorList>
    </citation>
    <scope>NUCLEOTIDE SEQUENCE [LARGE SCALE GENOMIC DNA]</scope>
    <source>
        <strain evidence="2 3">KR-2</strain>
    </source>
</reference>
<feature type="transmembrane region" description="Helical" evidence="1">
    <location>
        <begin position="21"/>
        <end position="46"/>
    </location>
</feature>
<evidence type="ECO:0000313" key="2">
    <source>
        <dbReference type="EMBL" id="PAL20874.1"/>
    </source>
</evidence>
<protein>
    <recommendedName>
        <fullName evidence="4">DUF2628 domain-containing protein</fullName>
    </recommendedName>
</protein>
<keyword evidence="1" id="KW-1133">Transmembrane helix</keyword>
<dbReference type="RefSeq" id="WP_095351890.1">
    <property type="nucleotide sequence ID" value="NZ_JABUNT010000017.1"/>
</dbReference>
<evidence type="ECO:0008006" key="4">
    <source>
        <dbReference type="Google" id="ProtNLM"/>
    </source>
</evidence>
<dbReference type="Proteomes" id="UP000216033">
    <property type="component" value="Unassembled WGS sequence"/>
</dbReference>
<dbReference type="OrthoDB" id="7597043at2"/>
<dbReference type="EMBL" id="NDFP01000017">
    <property type="protein sequence ID" value="PAL20874.1"/>
    <property type="molecule type" value="Genomic_DNA"/>
</dbReference>